<feature type="transmembrane region" description="Helical" evidence="2">
    <location>
        <begin position="185"/>
        <end position="207"/>
    </location>
</feature>
<sequence>MQMSREQFEQMTGERLPRNVKLVTHEEMMQMQNGQPNYQPYRQQNGQPNYQPYRQQNVQPNYAQYQQPNVQQYPQSYGQMNNLQPNMPNNLDMRQSQPTPKPHSKKVLASIGIGVLALFLTGMLSINLSLAVLAFCIASASHYIGLDTEPHRQESKFIAKVVTGCGILAGTGLFAGLFLPDVIGSVIGSAIAIAIGGAVIASPAIALRLKMRRCTEKVRAVCIGLHSKRGSGRHYNMVHAPIWQYMLGGHAYTQTESVYCNPPEFQAGEGAEILVNPNDPMDITRGKSSGKIAVTMAGVIVALLGVITLLQSLGLL</sequence>
<feature type="region of interest" description="Disordered" evidence="1">
    <location>
        <begin position="35"/>
        <end position="54"/>
    </location>
</feature>
<dbReference type="EMBL" id="ADKM02000078">
    <property type="protein sequence ID" value="EGC03091.1"/>
    <property type="molecule type" value="Genomic_DNA"/>
</dbReference>
<keyword evidence="2" id="KW-0812">Transmembrane</keyword>
<evidence type="ECO:0000256" key="1">
    <source>
        <dbReference type="SAM" id="MobiDB-lite"/>
    </source>
</evidence>
<keyword evidence="4" id="KW-1185">Reference proteome</keyword>
<feature type="transmembrane region" description="Helical" evidence="2">
    <location>
        <begin position="158"/>
        <end position="179"/>
    </location>
</feature>
<protein>
    <submittedName>
        <fullName evidence="3">Uncharacterized protein</fullName>
    </submittedName>
</protein>
<name>E9SCB3_RUMAL</name>
<dbReference type="AlphaFoldDB" id="E9SCB3"/>
<reference evidence="3 4" key="1">
    <citation type="submission" date="2011-02" db="EMBL/GenBank/DDBJ databases">
        <authorList>
            <person name="Nelson K.E."/>
            <person name="Sutton G."/>
            <person name="Torralba M."/>
            <person name="Durkin S."/>
            <person name="Harkins D."/>
            <person name="Montgomery R."/>
            <person name="Ziemer C."/>
            <person name="Klaassens E."/>
            <person name="Ocuiv P."/>
            <person name="Morrison M."/>
        </authorList>
    </citation>
    <scope>NUCLEOTIDE SEQUENCE [LARGE SCALE GENOMIC DNA]</scope>
    <source>
        <strain evidence="3 4">8</strain>
    </source>
</reference>
<organism evidence="3 4">
    <name type="scientific">Ruminococcus albus 8</name>
    <dbReference type="NCBI Taxonomy" id="246199"/>
    <lineage>
        <taxon>Bacteria</taxon>
        <taxon>Bacillati</taxon>
        <taxon>Bacillota</taxon>
        <taxon>Clostridia</taxon>
        <taxon>Eubacteriales</taxon>
        <taxon>Oscillospiraceae</taxon>
        <taxon>Ruminococcus</taxon>
    </lineage>
</organism>
<keyword evidence="2" id="KW-0472">Membrane</keyword>
<dbReference type="STRING" id="246199.CUS_4553"/>
<dbReference type="Proteomes" id="UP000004259">
    <property type="component" value="Unassembled WGS sequence"/>
</dbReference>
<evidence type="ECO:0000256" key="2">
    <source>
        <dbReference type="SAM" id="Phobius"/>
    </source>
</evidence>
<comment type="caution">
    <text evidence="3">The sequence shown here is derived from an EMBL/GenBank/DDBJ whole genome shotgun (WGS) entry which is preliminary data.</text>
</comment>
<gene>
    <name evidence="3" type="ORF">CUS_4553</name>
</gene>
<evidence type="ECO:0000313" key="3">
    <source>
        <dbReference type="EMBL" id="EGC03091.1"/>
    </source>
</evidence>
<proteinExistence type="predicted"/>
<feature type="transmembrane region" description="Helical" evidence="2">
    <location>
        <begin position="292"/>
        <end position="313"/>
    </location>
</feature>
<evidence type="ECO:0000313" key="4">
    <source>
        <dbReference type="Proteomes" id="UP000004259"/>
    </source>
</evidence>
<accession>E9SCB3</accession>
<keyword evidence="2" id="KW-1133">Transmembrane helix</keyword>